<feature type="binding site" evidence="16">
    <location>
        <position position="767"/>
    </location>
    <ligand>
        <name>ATP</name>
        <dbReference type="ChEBI" id="CHEBI:30616"/>
    </ligand>
</feature>
<feature type="binding site" evidence="17">
    <location>
        <position position="450"/>
    </location>
    <ligand>
        <name>Mg(2+)</name>
        <dbReference type="ChEBI" id="CHEBI:18420"/>
    </ligand>
</feature>
<dbReference type="FunFam" id="2.70.150.10:FF:000054">
    <property type="entry name" value="Phospholipid-transporting ATPase"/>
    <property type="match status" value="1"/>
</dbReference>
<dbReference type="GO" id="GO:0005789">
    <property type="term" value="C:endoplasmic reticulum membrane"/>
    <property type="evidence" value="ECO:0007669"/>
    <property type="project" value="UniProtKB-SubCell"/>
</dbReference>
<evidence type="ECO:0000256" key="5">
    <source>
        <dbReference type="ARBA" id="ARBA00022723"/>
    </source>
</evidence>
<feature type="region of interest" description="Disordered" evidence="19">
    <location>
        <begin position="48"/>
        <end position="82"/>
    </location>
</feature>
<feature type="transmembrane region" description="Helical" evidence="18">
    <location>
        <begin position="1153"/>
        <end position="1176"/>
    </location>
</feature>
<evidence type="ECO:0000256" key="1">
    <source>
        <dbReference type="ARBA" id="ARBA00001946"/>
    </source>
</evidence>
<feature type="binding site" evidence="16">
    <location>
        <position position="663"/>
    </location>
    <ligand>
        <name>ATP</name>
        <dbReference type="ChEBI" id="CHEBI:30616"/>
    </ligand>
</feature>
<feature type="binding site" evidence="16">
    <location>
        <position position="987"/>
    </location>
    <ligand>
        <name>ATP</name>
        <dbReference type="ChEBI" id="CHEBI:30616"/>
    </ligand>
</feature>
<feature type="binding site" evidence="16">
    <location>
        <position position="849"/>
    </location>
    <ligand>
        <name>ATP</name>
        <dbReference type="ChEBI" id="CHEBI:30616"/>
    </ligand>
</feature>
<keyword evidence="11 18" id="KW-1133">Transmembrane helix</keyword>
<comment type="catalytic activity">
    <reaction evidence="14">
        <text>a beta-D-glucosyl-(1&lt;-&gt;1')-N-acylsphing-4-enine(out) + ATP + H2O = a beta-D-glucosyl-(1&lt;-&gt;1')-N-acylsphing-4-enine(in) + ADP + phosphate + H(+)</text>
        <dbReference type="Rhea" id="RHEA:66036"/>
        <dbReference type="ChEBI" id="CHEBI:15377"/>
        <dbReference type="ChEBI" id="CHEBI:15378"/>
        <dbReference type="ChEBI" id="CHEBI:22801"/>
        <dbReference type="ChEBI" id="CHEBI:30616"/>
        <dbReference type="ChEBI" id="CHEBI:43474"/>
        <dbReference type="ChEBI" id="CHEBI:456216"/>
    </reaction>
    <physiologicalReaction direction="left-to-right" evidence="14">
        <dbReference type="Rhea" id="RHEA:66037"/>
    </physiologicalReaction>
</comment>
<comment type="catalytic activity">
    <reaction evidence="13 18">
        <text>ATP + H2O + phospholipidSide 1 = ADP + phosphate + phospholipidSide 2.</text>
        <dbReference type="EC" id="7.6.2.1"/>
    </reaction>
</comment>
<evidence type="ECO:0000256" key="12">
    <source>
        <dbReference type="ARBA" id="ARBA00023136"/>
    </source>
</evidence>
<evidence type="ECO:0000256" key="6">
    <source>
        <dbReference type="ARBA" id="ARBA00022741"/>
    </source>
</evidence>
<dbReference type="EC" id="7.6.2.1" evidence="18"/>
<dbReference type="GO" id="GO:0140327">
    <property type="term" value="F:flippase activity"/>
    <property type="evidence" value="ECO:0007669"/>
    <property type="project" value="UniProtKB-ARBA"/>
</dbReference>
<dbReference type="FunFam" id="3.40.50.1000:FF:000023">
    <property type="entry name" value="Phospholipid-transporting ATPase"/>
    <property type="match status" value="1"/>
</dbReference>
<evidence type="ECO:0000256" key="19">
    <source>
        <dbReference type="SAM" id="MobiDB-lite"/>
    </source>
</evidence>
<feature type="transmembrane region" description="Helical" evidence="18">
    <location>
        <begin position="1182"/>
        <end position="1203"/>
    </location>
</feature>
<feature type="compositionally biased region" description="Polar residues" evidence="19">
    <location>
        <begin position="611"/>
        <end position="621"/>
    </location>
</feature>
<dbReference type="Pfam" id="PF16212">
    <property type="entry name" value="PhoLip_ATPase_C"/>
    <property type="match status" value="1"/>
</dbReference>
<keyword evidence="5 17" id="KW-0479">Metal-binding</keyword>
<evidence type="ECO:0000256" key="18">
    <source>
        <dbReference type="RuleBase" id="RU362033"/>
    </source>
</evidence>
<evidence type="ECO:0000256" key="10">
    <source>
        <dbReference type="ARBA" id="ARBA00022967"/>
    </source>
</evidence>
<dbReference type="SUPFAM" id="SSF56784">
    <property type="entry name" value="HAD-like"/>
    <property type="match status" value="1"/>
</dbReference>
<dbReference type="GO" id="GO:0016887">
    <property type="term" value="F:ATP hydrolysis activity"/>
    <property type="evidence" value="ECO:0007669"/>
    <property type="project" value="InterPro"/>
</dbReference>
<evidence type="ECO:0000256" key="9">
    <source>
        <dbReference type="ARBA" id="ARBA00022842"/>
    </source>
</evidence>
<feature type="binding site" evidence="16">
    <location>
        <position position="848"/>
    </location>
    <ligand>
        <name>ATP</name>
        <dbReference type="ChEBI" id="CHEBI:30616"/>
    </ligand>
</feature>
<dbReference type="InterPro" id="IPR044492">
    <property type="entry name" value="P_typ_ATPase_HD_dom"/>
</dbReference>
<dbReference type="PROSITE" id="PS00154">
    <property type="entry name" value="ATPASE_E1_E2"/>
    <property type="match status" value="1"/>
</dbReference>
<dbReference type="InterPro" id="IPR023214">
    <property type="entry name" value="HAD_sf"/>
</dbReference>
<dbReference type="Pfam" id="PF16209">
    <property type="entry name" value="PhoLip_ATPase_N"/>
    <property type="match status" value="1"/>
</dbReference>
<dbReference type="GO" id="GO:0005886">
    <property type="term" value="C:plasma membrane"/>
    <property type="evidence" value="ECO:0007669"/>
    <property type="project" value="TreeGrafter"/>
</dbReference>
<evidence type="ECO:0000256" key="17">
    <source>
        <dbReference type="PIRSR" id="PIRSR606539-3"/>
    </source>
</evidence>
<feature type="transmembrane region" description="Helical" evidence="18">
    <location>
        <begin position="1070"/>
        <end position="1091"/>
    </location>
</feature>
<dbReference type="Gene3D" id="3.40.50.1000">
    <property type="entry name" value="HAD superfamily/HAD-like"/>
    <property type="match status" value="2"/>
</dbReference>
<feature type="binding site" evidence="16">
    <location>
        <position position="452"/>
    </location>
    <ligand>
        <name>ATP</name>
        <dbReference type="ChEBI" id="CHEBI:30616"/>
    </ligand>
</feature>
<feature type="binding site" evidence="17">
    <location>
        <position position="1017"/>
    </location>
    <ligand>
        <name>Mg(2+)</name>
        <dbReference type="ChEBI" id="CHEBI:18420"/>
    </ligand>
</feature>
<feature type="binding site" evidence="16">
    <location>
        <position position="729"/>
    </location>
    <ligand>
        <name>ATP</name>
        <dbReference type="ChEBI" id="CHEBI:30616"/>
    </ligand>
</feature>
<accession>A0A131YUE3</accession>
<dbReference type="InterPro" id="IPR001757">
    <property type="entry name" value="P_typ_ATPase"/>
</dbReference>
<dbReference type="GO" id="GO:0045332">
    <property type="term" value="P:phospholipid translocation"/>
    <property type="evidence" value="ECO:0007669"/>
    <property type="project" value="TreeGrafter"/>
</dbReference>
<dbReference type="NCBIfam" id="TIGR01652">
    <property type="entry name" value="ATPase-Plipid"/>
    <property type="match status" value="2"/>
</dbReference>
<comment type="subcellular location">
    <subcellularLocation>
        <location evidence="2">Endoplasmic reticulum membrane</location>
        <topology evidence="2">Multi-pass membrane protein</topology>
    </subcellularLocation>
    <subcellularLocation>
        <location evidence="18">Membrane</location>
        <topology evidence="18">Multi-pass membrane protein</topology>
    </subcellularLocation>
</comment>
<dbReference type="EMBL" id="GEDV01005704">
    <property type="protein sequence ID" value="JAP82853.1"/>
    <property type="molecule type" value="Transcribed_RNA"/>
</dbReference>
<feature type="binding site" evidence="16">
    <location>
        <position position="847"/>
    </location>
    <ligand>
        <name>ATP</name>
        <dbReference type="ChEBI" id="CHEBI:30616"/>
    </ligand>
</feature>
<name>A0A131YUE3_RHIAP</name>
<dbReference type="SUPFAM" id="SSF81653">
    <property type="entry name" value="Calcium ATPase, transduction domain A"/>
    <property type="match status" value="1"/>
</dbReference>
<evidence type="ECO:0000256" key="16">
    <source>
        <dbReference type="PIRSR" id="PIRSR606539-2"/>
    </source>
</evidence>
<comment type="cofactor">
    <cofactor evidence="1 17">
        <name>Mg(2+)</name>
        <dbReference type="ChEBI" id="CHEBI:18420"/>
    </cofactor>
</comment>
<dbReference type="InterPro" id="IPR008250">
    <property type="entry name" value="ATPase_P-typ_transduc_dom_A_sf"/>
</dbReference>
<evidence type="ECO:0000256" key="14">
    <source>
        <dbReference type="ARBA" id="ARBA00050913"/>
    </source>
</evidence>
<evidence type="ECO:0000256" key="8">
    <source>
        <dbReference type="ARBA" id="ARBA00022840"/>
    </source>
</evidence>
<dbReference type="InterPro" id="IPR006539">
    <property type="entry name" value="P-type_ATPase_IV"/>
</dbReference>
<feature type="binding site" evidence="16">
    <location>
        <position position="450"/>
    </location>
    <ligand>
        <name>ATP</name>
        <dbReference type="ChEBI" id="CHEBI:30616"/>
    </ligand>
</feature>
<dbReference type="Pfam" id="PF13246">
    <property type="entry name" value="Cation_ATPase"/>
    <property type="match status" value="1"/>
</dbReference>
<dbReference type="SFLD" id="SFLDS00003">
    <property type="entry name" value="Haloacid_Dehalogenase"/>
    <property type="match status" value="1"/>
</dbReference>
<evidence type="ECO:0000259" key="20">
    <source>
        <dbReference type="Pfam" id="PF16209"/>
    </source>
</evidence>
<evidence type="ECO:0000313" key="22">
    <source>
        <dbReference type="EMBL" id="JAP82853.1"/>
    </source>
</evidence>
<feature type="transmembrane region" description="Helical" evidence="18">
    <location>
        <begin position="375"/>
        <end position="402"/>
    </location>
</feature>
<dbReference type="SFLD" id="SFLDF00027">
    <property type="entry name" value="p-type_atpase"/>
    <property type="match status" value="1"/>
</dbReference>
<reference evidence="22" key="1">
    <citation type="journal article" date="2016" name="Ticks Tick Borne Dis.">
        <title>De novo assembly and annotation of the salivary gland transcriptome of Rhipicephalus appendiculatus male and female ticks during blood feeding.</title>
        <authorList>
            <person name="de Castro M.H."/>
            <person name="de Klerk D."/>
            <person name="Pienaar R."/>
            <person name="Latif A.A."/>
            <person name="Rees D.J."/>
            <person name="Mans B.J."/>
        </authorList>
    </citation>
    <scope>NUCLEOTIDE SEQUENCE</scope>
    <source>
        <tissue evidence="22">Salivary glands</tissue>
    </source>
</reference>
<dbReference type="SFLD" id="SFLDG00002">
    <property type="entry name" value="C1.7:_P-type_atpase_like"/>
    <property type="match status" value="1"/>
</dbReference>
<feature type="transmembrane region" description="Helical" evidence="18">
    <location>
        <begin position="1253"/>
        <end position="1274"/>
    </location>
</feature>
<dbReference type="InterPro" id="IPR032630">
    <property type="entry name" value="P_typ_ATPase_c"/>
</dbReference>
<dbReference type="NCBIfam" id="TIGR01494">
    <property type="entry name" value="ATPase_P-type"/>
    <property type="match status" value="1"/>
</dbReference>
<dbReference type="InterPro" id="IPR018303">
    <property type="entry name" value="ATPase_P-typ_P_site"/>
</dbReference>
<keyword evidence="8 16" id="KW-0067">ATP-binding</keyword>
<feature type="transmembrane region" description="Helical" evidence="18">
    <location>
        <begin position="1215"/>
        <end position="1233"/>
    </location>
</feature>
<dbReference type="PANTHER" id="PTHR24092:SF218">
    <property type="entry name" value="PHOSPHOLIPID-TRANSPORTING ATPASE"/>
    <property type="match status" value="1"/>
</dbReference>
<feature type="active site" description="4-aspartylphosphate intermediate" evidence="15">
    <location>
        <position position="450"/>
    </location>
</feature>
<keyword evidence="7" id="KW-0256">Endoplasmic reticulum</keyword>
<dbReference type="Gene3D" id="1.20.1110.10">
    <property type="entry name" value="Calcium-transporting ATPase, transmembrane domain"/>
    <property type="match status" value="1"/>
</dbReference>
<comment type="similarity">
    <text evidence="3 18">Belongs to the cation transport ATPase (P-type) (TC 3.A.3) family. Type IV subfamily.</text>
</comment>
<evidence type="ECO:0000256" key="13">
    <source>
        <dbReference type="ARBA" id="ARBA00034036"/>
    </source>
</evidence>
<dbReference type="SUPFAM" id="SSF81660">
    <property type="entry name" value="Metal cation-transporting ATPase, ATP-binding domain N"/>
    <property type="match status" value="1"/>
</dbReference>
<evidence type="ECO:0000256" key="15">
    <source>
        <dbReference type="PIRSR" id="PIRSR606539-1"/>
    </source>
</evidence>
<feature type="binding site" evidence="16">
    <location>
        <position position="451"/>
    </location>
    <ligand>
        <name>ATP</name>
        <dbReference type="ChEBI" id="CHEBI:30616"/>
    </ligand>
</feature>
<sequence>MATATAEDSSMASLSLAAEREAPRRRRLGRWLRELPWRCWRCCSRTAGKDGGTPGTEPNRRLVPNHTVPDDTPAAQHPNRGFADNAVRTTKYTLLSFVPRNLFEQFHRFANLYFLGIVLLNWVPQINAFGKEVAMIPVLFVLGVTAIKDAFEDHRRYVSDKRVNNSTCRVYNKQSGRYVKTLWKHVRVGDIVHLSCNEVIPADILVLRSSDDQGLCYIETANLDGETNLKQRQVVRGYAQHSDTFHPLSFTSTVECDPPNCKIYRFHGFICHPTGEKVPITSDNLLLRDCVLKNADFVEGIVVYAGFETKAMLNNNGPRYKRSRLERFMNRDIVWCIVILLVLCSVGAVGCALWLRSFENRKEVIFIPYEQENRYIPAVEGFIAFWTYIIILQVMIPLSLYVSIEIIKLGQVFHIHEDIELFDERSNRRLECRALNIPEELGQVQYIFSDKTGTLTENHMVFRRCTIGGRDYNHHHPSVSEAEENDIKIRSYSCGSKPSKDDTVFTLNPQLQRELSNMEYQLRMDGSGQQLFLSPESQRVQEFFLLMATCNTVIVSKYPHKDIMNSSGLYLNNGSAHPTSPDGCRSPLKPSCLLPSALPSPVARSPAVASTPTDSRASTPTRPHKLALPFLNFVTSPSRRTMTPSPTPSPQLQPIYEAESPDEIALVDAASRYGCKLLRRTPDAVTLMLPGEGLIEYRVLHLLPFDSFRKRMSIILQHPITKQKVLYCKGADSAILPLLAPTKDQVMRQVILRTQQHLNQYSKKGLRVLCMAKKVLEDEEYEEWLEQHKASELSVGEAEERLVSSARLMETNLELLGATGIEDRLQEGVPETIAALRSAGIVIWVLTGDKQETAVNIAYSCRLFSTDMEVITLNARSQEATEETIRFYLEQVDRCLTCFTADMEESQRRRSFSTLLSRLANFLFGRRGPVRSEPVDDTQPKFGASLRHRKKRALVIDGRTLSFILERSADQLFLRLAQQCSVVLCCRATPLQKACVVNLVKDRLNVLTLAIGDGANDVSMIQAADIGVGISGQEGMQAVMASDFALARFRYLERLLLVHGHWCYDRLARAVVYFFYKNAAFIFILFWYQLYCGFTGAVMIDQLYLMLYNVLFTSLPPLILGIYDQDCPAHLLLKRPALYTPGRKSKTYTKYSFWVNMLDALYQSIIIFFVPFFVYYDSDVDIWEFGTTICTACFCVQMLHVAIECKSWTLMHGMSIVASFFVYFGFALLYNSVCYDSPTLQNPYWVMQHAMSTAQFWLCLLLIPVISCLPRFVVRALQTSLTPGDVMLTLIEERTRKRCRDSTRGSVSWSRNSRGVSVVFQSACRLPSDDLPSVASSAPTTSTLASSHCLQARPSSSVEDIRAALPT</sequence>
<dbReference type="SUPFAM" id="SSF81665">
    <property type="entry name" value="Calcium ATPase, transmembrane domain M"/>
    <property type="match status" value="1"/>
</dbReference>
<dbReference type="InterPro" id="IPR036412">
    <property type="entry name" value="HAD-like_sf"/>
</dbReference>
<evidence type="ECO:0000256" key="7">
    <source>
        <dbReference type="ARBA" id="ARBA00022824"/>
    </source>
</evidence>
<keyword evidence="12 18" id="KW-0472">Membrane</keyword>
<evidence type="ECO:0000256" key="11">
    <source>
        <dbReference type="ARBA" id="ARBA00022989"/>
    </source>
</evidence>
<keyword evidence="6 16" id="KW-0547">Nucleotide-binding</keyword>
<proteinExistence type="inferred from homology"/>
<feature type="compositionally biased region" description="Low complexity" evidence="19">
    <location>
        <begin position="599"/>
        <end position="610"/>
    </location>
</feature>
<dbReference type="Gene3D" id="2.70.150.10">
    <property type="entry name" value="Calcium-transporting ATPase, cytoplasmic transduction domain A"/>
    <property type="match status" value="1"/>
</dbReference>
<protein>
    <recommendedName>
        <fullName evidence="18">Phospholipid-transporting ATPase</fullName>
        <ecNumber evidence="18">7.6.2.1</ecNumber>
    </recommendedName>
</protein>
<keyword evidence="10 18" id="KW-1278">Translocase</keyword>
<dbReference type="InterPro" id="IPR023299">
    <property type="entry name" value="ATPase_P-typ_cyto_dom_N"/>
</dbReference>
<evidence type="ECO:0000256" key="4">
    <source>
        <dbReference type="ARBA" id="ARBA00022692"/>
    </source>
</evidence>
<dbReference type="FunFam" id="3.40.1110.10:FF:000009">
    <property type="entry name" value="Phospholipid-transporting ATPase"/>
    <property type="match status" value="1"/>
</dbReference>
<evidence type="ECO:0000256" key="3">
    <source>
        <dbReference type="ARBA" id="ARBA00008109"/>
    </source>
</evidence>
<feature type="binding site" evidence="17">
    <location>
        <position position="1013"/>
    </location>
    <ligand>
        <name>Mg(2+)</name>
        <dbReference type="ChEBI" id="CHEBI:18420"/>
    </ligand>
</feature>
<dbReference type="PANTHER" id="PTHR24092">
    <property type="entry name" value="PROBABLE PHOSPHOLIPID-TRANSPORTING ATPASE"/>
    <property type="match status" value="1"/>
</dbReference>
<dbReference type="GO" id="GO:0000287">
    <property type="term" value="F:magnesium ion binding"/>
    <property type="evidence" value="ECO:0007669"/>
    <property type="project" value="UniProtKB-UniRule"/>
</dbReference>
<dbReference type="InterPro" id="IPR032631">
    <property type="entry name" value="P-type_ATPase_N"/>
</dbReference>
<feature type="binding site" evidence="16">
    <location>
        <position position="1017"/>
    </location>
    <ligand>
        <name>ATP</name>
        <dbReference type="ChEBI" id="CHEBI:30616"/>
    </ligand>
</feature>
<dbReference type="GO" id="GO:0005524">
    <property type="term" value="F:ATP binding"/>
    <property type="evidence" value="ECO:0007669"/>
    <property type="project" value="UniProtKB-UniRule"/>
</dbReference>
<dbReference type="FunFam" id="3.40.50.1000:FF:000001">
    <property type="entry name" value="Phospholipid-transporting ATPase IC"/>
    <property type="match status" value="1"/>
</dbReference>
<feature type="binding site" evidence="17">
    <location>
        <position position="452"/>
    </location>
    <ligand>
        <name>Mg(2+)</name>
        <dbReference type="ChEBI" id="CHEBI:18420"/>
    </ligand>
</feature>
<dbReference type="Gene3D" id="3.40.1110.10">
    <property type="entry name" value="Calcium-transporting ATPase, cytoplasmic domain N"/>
    <property type="match status" value="2"/>
</dbReference>
<feature type="domain" description="P-type ATPase N-terminal" evidence="20">
    <location>
        <begin position="77"/>
        <end position="133"/>
    </location>
</feature>
<keyword evidence="9 17" id="KW-0460">Magnesium</keyword>
<evidence type="ECO:0000259" key="21">
    <source>
        <dbReference type="Pfam" id="PF16212"/>
    </source>
</evidence>
<feature type="region of interest" description="Disordered" evidence="19">
    <location>
        <begin position="599"/>
        <end position="623"/>
    </location>
</feature>
<feature type="domain" description="P-type ATPase C-terminal" evidence="21">
    <location>
        <begin position="1039"/>
        <end position="1283"/>
    </location>
</feature>
<feature type="binding site" evidence="16">
    <location>
        <position position="993"/>
    </location>
    <ligand>
        <name>ATP</name>
        <dbReference type="ChEBI" id="CHEBI:30616"/>
    </ligand>
</feature>
<feature type="binding site" evidence="16">
    <location>
        <position position="705"/>
    </location>
    <ligand>
        <name>ATP</name>
        <dbReference type="ChEBI" id="CHEBI:30616"/>
    </ligand>
</feature>
<feature type="binding site" evidence="16">
    <location>
        <position position="1016"/>
    </location>
    <ligand>
        <name>ATP</name>
        <dbReference type="ChEBI" id="CHEBI:30616"/>
    </ligand>
</feature>
<organism evidence="22">
    <name type="scientific">Rhipicephalus appendiculatus</name>
    <name type="common">Brown ear tick</name>
    <dbReference type="NCBI Taxonomy" id="34631"/>
    <lineage>
        <taxon>Eukaryota</taxon>
        <taxon>Metazoa</taxon>
        <taxon>Ecdysozoa</taxon>
        <taxon>Arthropoda</taxon>
        <taxon>Chelicerata</taxon>
        <taxon>Arachnida</taxon>
        <taxon>Acari</taxon>
        <taxon>Parasitiformes</taxon>
        <taxon>Ixodida</taxon>
        <taxon>Ixodoidea</taxon>
        <taxon>Ixodidae</taxon>
        <taxon>Rhipicephalinae</taxon>
        <taxon>Rhipicephalus</taxon>
        <taxon>Rhipicephalus</taxon>
    </lineage>
</organism>
<keyword evidence="4 18" id="KW-0812">Transmembrane</keyword>
<evidence type="ECO:0000256" key="2">
    <source>
        <dbReference type="ARBA" id="ARBA00004477"/>
    </source>
</evidence>
<feature type="transmembrane region" description="Helical" evidence="18">
    <location>
        <begin position="333"/>
        <end position="355"/>
    </location>
</feature>
<dbReference type="InterPro" id="IPR023298">
    <property type="entry name" value="ATPase_P-typ_TM_dom_sf"/>
</dbReference>
<dbReference type="PRINTS" id="PR00119">
    <property type="entry name" value="CATATPASE"/>
</dbReference>
<dbReference type="CDD" id="cd02073">
    <property type="entry name" value="P-type_ATPase_APLT_Dnf-like"/>
    <property type="match status" value="1"/>
</dbReference>